<reference evidence="1" key="1">
    <citation type="submission" date="2023-05" db="EMBL/GenBank/DDBJ databases">
        <authorList>
            <person name="Zhang X."/>
        </authorList>
    </citation>
    <scope>NUCLEOTIDE SEQUENCE</scope>
    <source>
        <strain evidence="1">BD1B2-1</strain>
    </source>
</reference>
<sequence length="121" mass="13940">MSHFTTKDAIDYIQQSIINRFFEGKSESFTHQDLRAINTINAVSKELPVILVLIKEYALQSITTINPKVLEEIYTSIQQRRQAESKILSPQDNVLIKRYYIEIIKAYSTHSINLPDLLSAL</sequence>
<dbReference type="RefSeq" id="WP_314511976.1">
    <property type="nucleotide sequence ID" value="NZ_JASJOU010000004.1"/>
</dbReference>
<dbReference type="AlphaFoldDB" id="A0AAE3R1T9"/>
<dbReference type="EMBL" id="JASJOU010000004">
    <property type="protein sequence ID" value="MDJ1502116.1"/>
    <property type="molecule type" value="Genomic_DNA"/>
</dbReference>
<evidence type="ECO:0000313" key="2">
    <source>
        <dbReference type="Proteomes" id="UP001232063"/>
    </source>
</evidence>
<evidence type="ECO:0000313" key="1">
    <source>
        <dbReference type="EMBL" id="MDJ1502116.1"/>
    </source>
</evidence>
<keyword evidence="2" id="KW-1185">Reference proteome</keyword>
<dbReference type="Proteomes" id="UP001232063">
    <property type="component" value="Unassembled WGS sequence"/>
</dbReference>
<name>A0AAE3R1T9_9BACT</name>
<comment type="caution">
    <text evidence="1">The sequence shown here is derived from an EMBL/GenBank/DDBJ whole genome shotgun (WGS) entry which is preliminary data.</text>
</comment>
<organism evidence="1 2">
    <name type="scientific">Xanthocytophaga agilis</name>
    <dbReference type="NCBI Taxonomy" id="3048010"/>
    <lineage>
        <taxon>Bacteria</taxon>
        <taxon>Pseudomonadati</taxon>
        <taxon>Bacteroidota</taxon>
        <taxon>Cytophagia</taxon>
        <taxon>Cytophagales</taxon>
        <taxon>Rhodocytophagaceae</taxon>
        <taxon>Xanthocytophaga</taxon>
    </lineage>
</organism>
<accession>A0AAE3R1T9</accession>
<proteinExistence type="predicted"/>
<gene>
    <name evidence="1" type="ORF">QNI22_15725</name>
</gene>
<protein>
    <submittedName>
        <fullName evidence="1">Uncharacterized protein</fullName>
    </submittedName>
</protein>